<organism evidence="7 8">
    <name type="scientific">Dethiosulfatibacter aminovorans DSM 17477</name>
    <dbReference type="NCBI Taxonomy" id="1121476"/>
    <lineage>
        <taxon>Bacteria</taxon>
        <taxon>Bacillati</taxon>
        <taxon>Bacillota</taxon>
        <taxon>Tissierellia</taxon>
        <taxon>Dethiosulfatibacter</taxon>
    </lineage>
</organism>
<evidence type="ECO:0000256" key="2">
    <source>
        <dbReference type="ARBA" id="ARBA00023315"/>
    </source>
</evidence>
<dbReference type="EMBL" id="FQZL01000025">
    <property type="protein sequence ID" value="SHJ56299.1"/>
    <property type="molecule type" value="Genomic_DNA"/>
</dbReference>
<evidence type="ECO:0000256" key="5">
    <source>
        <dbReference type="PIRSR" id="PIRSR000446-1"/>
    </source>
</evidence>
<dbReference type="Pfam" id="PF00698">
    <property type="entry name" value="Acyl_transf_1"/>
    <property type="match status" value="1"/>
</dbReference>
<name>A0A1M6KBN9_9FIRM</name>
<evidence type="ECO:0000256" key="3">
    <source>
        <dbReference type="ARBA" id="ARBA00048462"/>
    </source>
</evidence>
<sequence length="311" mass="33517">MNKIAFIFPGQGAQYVGMGKEFYDNFPEAKAVFDAADEALGFDISKMCFDGPEEDLKLTRNTQPAILTMSIAALKVLESKGIKPEITAGLSLGEYAALVCSGVMDFKDAVQVVEKRGTYMQEAVPAGKGKMAALIGMDRENVLKLCDDFGSYGVLEAANFNCPGQIVIGGASEAVEKAVDAAKEYGAKKAVLLPVSAPFHTSMLSPAAEKLEVELKKLNFNDASVPVIANVDAEVVESTDKYLPNLKNQVSSSVMWEDSIRKMIELGVDTFVEIGPGKSLCGFVKKIDRKLNFMNVEDMASLEKALSKLEA</sequence>
<dbReference type="FunFam" id="3.30.70.250:FF:000001">
    <property type="entry name" value="Malonyl CoA-acyl carrier protein transacylase"/>
    <property type="match status" value="1"/>
</dbReference>
<keyword evidence="8" id="KW-1185">Reference proteome</keyword>
<comment type="similarity">
    <text evidence="4">Belongs to the fabD family.</text>
</comment>
<feature type="domain" description="Malonyl-CoA:ACP transacylase (MAT)" evidence="6">
    <location>
        <begin position="7"/>
        <end position="306"/>
    </location>
</feature>
<dbReference type="InterPro" id="IPR004410">
    <property type="entry name" value="Malonyl_CoA-ACP_transAc_FabD"/>
</dbReference>
<dbReference type="InterPro" id="IPR016035">
    <property type="entry name" value="Acyl_Trfase/lysoPLipase"/>
</dbReference>
<evidence type="ECO:0000256" key="4">
    <source>
        <dbReference type="PIRNR" id="PIRNR000446"/>
    </source>
</evidence>
<dbReference type="InterPro" id="IPR001227">
    <property type="entry name" value="Ac_transferase_dom_sf"/>
</dbReference>
<dbReference type="InterPro" id="IPR050858">
    <property type="entry name" value="Mal-CoA-ACP_Trans/PKS_FabD"/>
</dbReference>
<dbReference type="PANTHER" id="PTHR42681">
    <property type="entry name" value="MALONYL-COA-ACYL CARRIER PROTEIN TRANSACYLASE, MITOCHONDRIAL"/>
    <property type="match status" value="1"/>
</dbReference>
<reference evidence="7 8" key="1">
    <citation type="submission" date="2016-11" db="EMBL/GenBank/DDBJ databases">
        <authorList>
            <person name="Jaros S."/>
            <person name="Januszkiewicz K."/>
            <person name="Wedrychowicz H."/>
        </authorList>
    </citation>
    <scope>NUCLEOTIDE SEQUENCE [LARGE SCALE GENOMIC DNA]</scope>
    <source>
        <strain evidence="7 8">DSM 17477</strain>
    </source>
</reference>
<dbReference type="Gene3D" id="3.40.366.10">
    <property type="entry name" value="Malonyl-Coenzyme A Acyl Carrier Protein, domain 2"/>
    <property type="match status" value="1"/>
</dbReference>
<dbReference type="RefSeq" id="WP_073050243.1">
    <property type="nucleotide sequence ID" value="NZ_FQZL01000025.1"/>
</dbReference>
<dbReference type="Gene3D" id="3.30.70.250">
    <property type="entry name" value="Malonyl-CoA ACP transacylase, ACP-binding"/>
    <property type="match status" value="1"/>
</dbReference>
<evidence type="ECO:0000313" key="8">
    <source>
        <dbReference type="Proteomes" id="UP000184052"/>
    </source>
</evidence>
<keyword evidence="2 4" id="KW-0012">Acyltransferase</keyword>
<accession>A0A1M6KBN9</accession>
<dbReference type="STRING" id="1121476.SAMN02745751_02855"/>
<dbReference type="OrthoDB" id="9805460at2"/>
<dbReference type="InterPro" id="IPR016036">
    <property type="entry name" value="Malonyl_transacylase_ACP-bd"/>
</dbReference>
<dbReference type="AlphaFoldDB" id="A0A1M6KBN9"/>
<dbReference type="NCBIfam" id="TIGR00128">
    <property type="entry name" value="fabD"/>
    <property type="match status" value="1"/>
</dbReference>
<protein>
    <recommendedName>
        <fullName evidence="4">Malonyl CoA-acyl carrier protein transacylase</fullName>
        <ecNumber evidence="4">2.3.1.39</ecNumber>
    </recommendedName>
</protein>
<dbReference type="Proteomes" id="UP000184052">
    <property type="component" value="Unassembled WGS sequence"/>
</dbReference>
<dbReference type="SUPFAM" id="SSF55048">
    <property type="entry name" value="Probable ACP-binding domain of malonyl-CoA ACP transacylase"/>
    <property type="match status" value="1"/>
</dbReference>
<evidence type="ECO:0000259" key="6">
    <source>
        <dbReference type="SMART" id="SM00827"/>
    </source>
</evidence>
<evidence type="ECO:0000256" key="1">
    <source>
        <dbReference type="ARBA" id="ARBA00022679"/>
    </source>
</evidence>
<dbReference type="InterPro" id="IPR024925">
    <property type="entry name" value="Malonyl_CoA-ACP_transAc"/>
</dbReference>
<keyword evidence="1 4" id="KW-0808">Transferase</keyword>
<dbReference type="SMART" id="SM00827">
    <property type="entry name" value="PKS_AT"/>
    <property type="match status" value="1"/>
</dbReference>
<dbReference type="InterPro" id="IPR014043">
    <property type="entry name" value="Acyl_transferase_dom"/>
</dbReference>
<dbReference type="SUPFAM" id="SSF52151">
    <property type="entry name" value="FabD/lysophospholipase-like"/>
    <property type="match status" value="1"/>
</dbReference>
<evidence type="ECO:0000313" key="7">
    <source>
        <dbReference type="EMBL" id="SHJ56299.1"/>
    </source>
</evidence>
<dbReference type="GO" id="GO:0005829">
    <property type="term" value="C:cytosol"/>
    <property type="evidence" value="ECO:0007669"/>
    <property type="project" value="TreeGrafter"/>
</dbReference>
<comment type="catalytic activity">
    <reaction evidence="3 4">
        <text>holo-[ACP] + malonyl-CoA = malonyl-[ACP] + CoA</text>
        <dbReference type="Rhea" id="RHEA:41792"/>
        <dbReference type="Rhea" id="RHEA-COMP:9623"/>
        <dbReference type="Rhea" id="RHEA-COMP:9685"/>
        <dbReference type="ChEBI" id="CHEBI:57287"/>
        <dbReference type="ChEBI" id="CHEBI:57384"/>
        <dbReference type="ChEBI" id="CHEBI:64479"/>
        <dbReference type="ChEBI" id="CHEBI:78449"/>
        <dbReference type="EC" id="2.3.1.39"/>
    </reaction>
</comment>
<proteinExistence type="inferred from homology"/>
<feature type="active site" evidence="5">
    <location>
        <position position="91"/>
    </location>
</feature>
<dbReference type="PANTHER" id="PTHR42681:SF1">
    <property type="entry name" value="MALONYL-COA-ACYL CARRIER PROTEIN TRANSACYLASE, MITOCHONDRIAL"/>
    <property type="match status" value="1"/>
</dbReference>
<gene>
    <name evidence="7" type="ORF">SAMN02745751_02855</name>
</gene>
<dbReference type="EC" id="2.3.1.39" evidence="4"/>
<dbReference type="PIRSF" id="PIRSF000446">
    <property type="entry name" value="Mct"/>
    <property type="match status" value="1"/>
</dbReference>
<dbReference type="GO" id="GO:0006633">
    <property type="term" value="P:fatty acid biosynthetic process"/>
    <property type="evidence" value="ECO:0007669"/>
    <property type="project" value="TreeGrafter"/>
</dbReference>
<feature type="active site" evidence="5">
    <location>
        <position position="200"/>
    </location>
</feature>
<dbReference type="GO" id="GO:0004314">
    <property type="term" value="F:[acyl-carrier-protein] S-malonyltransferase activity"/>
    <property type="evidence" value="ECO:0007669"/>
    <property type="project" value="UniProtKB-EC"/>
</dbReference>